<evidence type="ECO:0000313" key="4">
    <source>
        <dbReference type="Proteomes" id="UP000636956"/>
    </source>
</evidence>
<reference evidence="3" key="2">
    <citation type="submission" date="2020-09" db="EMBL/GenBank/DDBJ databases">
        <authorList>
            <person name="Sun Q."/>
            <person name="Zhou Y."/>
        </authorList>
    </citation>
    <scope>NUCLEOTIDE SEQUENCE</scope>
    <source>
        <strain evidence="3">CGMCC 1.8984</strain>
    </source>
</reference>
<feature type="transmembrane region" description="Helical" evidence="2">
    <location>
        <begin position="57"/>
        <end position="78"/>
    </location>
</feature>
<feature type="transmembrane region" description="Helical" evidence="2">
    <location>
        <begin position="30"/>
        <end position="50"/>
    </location>
</feature>
<evidence type="ECO:0000313" key="3">
    <source>
        <dbReference type="EMBL" id="GGJ67561.1"/>
    </source>
</evidence>
<comment type="caution">
    <text evidence="3">The sequence shown here is derived from an EMBL/GenBank/DDBJ whole genome shotgun (WGS) entry which is preliminary data.</text>
</comment>
<proteinExistence type="predicted"/>
<dbReference type="AlphaFoldDB" id="A0A917P9Q8"/>
<evidence type="ECO:0000256" key="1">
    <source>
        <dbReference type="SAM" id="MobiDB-lite"/>
    </source>
</evidence>
<organism evidence="3 4">
    <name type="scientific">Agromyces bauzanensis</name>
    <dbReference type="NCBI Taxonomy" id="1308924"/>
    <lineage>
        <taxon>Bacteria</taxon>
        <taxon>Bacillati</taxon>
        <taxon>Actinomycetota</taxon>
        <taxon>Actinomycetes</taxon>
        <taxon>Micrococcales</taxon>
        <taxon>Microbacteriaceae</taxon>
        <taxon>Agromyces</taxon>
    </lineage>
</organism>
<feature type="region of interest" description="Disordered" evidence="1">
    <location>
        <begin position="93"/>
        <end position="116"/>
    </location>
</feature>
<dbReference type="EMBL" id="BMMD01000001">
    <property type="protein sequence ID" value="GGJ67561.1"/>
    <property type="molecule type" value="Genomic_DNA"/>
</dbReference>
<evidence type="ECO:0000256" key="2">
    <source>
        <dbReference type="SAM" id="Phobius"/>
    </source>
</evidence>
<dbReference type="RefSeq" id="WP_188741545.1">
    <property type="nucleotide sequence ID" value="NZ_BAABFW010000007.1"/>
</dbReference>
<sequence>MELLFVALGGAILGLAARYALPRRHTYGSALVPAIGTGVAAVVWVGLTWLGWPWDGGWIWAVSLVAAGLASAAAALVIGPRRERGDAELFERLARPRGGGGEAARRDTGDHRALQQ</sequence>
<keyword evidence="2" id="KW-0812">Transmembrane</keyword>
<protein>
    <submittedName>
        <fullName evidence="3">Uncharacterized protein</fullName>
    </submittedName>
</protein>
<gene>
    <name evidence="3" type="ORF">GCM10011372_01680</name>
</gene>
<name>A0A917P9Q8_9MICO</name>
<keyword evidence="4" id="KW-1185">Reference proteome</keyword>
<keyword evidence="2" id="KW-1133">Transmembrane helix</keyword>
<keyword evidence="2" id="KW-0472">Membrane</keyword>
<reference evidence="3" key="1">
    <citation type="journal article" date="2014" name="Int. J. Syst. Evol. Microbiol.">
        <title>Complete genome sequence of Corynebacterium casei LMG S-19264T (=DSM 44701T), isolated from a smear-ripened cheese.</title>
        <authorList>
            <consortium name="US DOE Joint Genome Institute (JGI-PGF)"/>
            <person name="Walter F."/>
            <person name="Albersmeier A."/>
            <person name="Kalinowski J."/>
            <person name="Ruckert C."/>
        </authorList>
    </citation>
    <scope>NUCLEOTIDE SEQUENCE</scope>
    <source>
        <strain evidence="3">CGMCC 1.8984</strain>
    </source>
</reference>
<accession>A0A917P9Q8</accession>
<feature type="compositionally biased region" description="Basic and acidic residues" evidence="1">
    <location>
        <begin position="103"/>
        <end position="116"/>
    </location>
</feature>
<dbReference type="Proteomes" id="UP000636956">
    <property type="component" value="Unassembled WGS sequence"/>
</dbReference>